<protein>
    <submittedName>
        <fullName evidence="1">Uncharacterized protein</fullName>
    </submittedName>
</protein>
<dbReference type="AlphaFoldDB" id="A0A1R1YPG9"/>
<organism evidence="1 2">
    <name type="scientific">Smittium culicis</name>
    <dbReference type="NCBI Taxonomy" id="133412"/>
    <lineage>
        <taxon>Eukaryota</taxon>
        <taxon>Fungi</taxon>
        <taxon>Fungi incertae sedis</taxon>
        <taxon>Zoopagomycota</taxon>
        <taxon>Kickxellomycotina</taxon>
        <taxon>Harpellomycetes</taxon>
        <taxon>Harpellales</taxon>
        <taxon>Legeriomycetaceae</taxon>
        <taxon>Smittium</taxon>
    </lineage>
</organism>
<feature type="non-terminal residue" evidence="1">
    <location>
        <position position="25"/>
    </location>
</feature>
<sequence>MSKTHQLKYTKVRKVVEGDITYTFQ</sequence>
<comment type="caution">
    <text evidence="1">The sequence shown here is derived from an EMBL/GenBank/DDBJ whole genome shotgun (WGS) entry which is preliminary data.</text>
</comment>
<dbReference type="Proteomes" id="UP000187429">
    <property type="component" value="Unassembled WGS sequence"/>
</dbReference>
<keyword evidence="2" id="KW-1185">Reference proteome</keyword>
<evidence type="ECO:0000313" key="1">
    <source>
        <dbReference type="EMBL" id="OMJ28798.1"/>
    </source>
</evidence>
<reference evidence="2" key="1">
    <citation type="submission" date="2017-01" db="EMBL/GenBank/DDBJ databases">
        <authorList>
            <person name="Wang Y."/>
            <person name="White M."/>
            <person name="Kvist S."/>
            <person name="Moncalvo J.-M."/>
        </authorList>
    </citation>
    <scope>NUCLEOTIDE SEQUENCE [LARGE SCALE GENOMIC DNA]</scope>
    <source>
        <strain evidence="2">ID-206-W2</strain>
    </source>
</reference>
<evidence type="ECO:0000313" key="2">
    <source>
        <dbReference type="Proteomes" id="UP000187429"/>
    </source>
</evidence>
<name>A0A1R1YPG9_9FUNG</name>
<gene>
    <name evidence="1" type="ORF">AYI69_g1714</name>
</gene>
<accession>A0A1R1YPG9</accession>
<proteinExistence type="predicted"/>
<dbReference type="EMBL" id="LSSM01000479">
    <property type="protein sequence ID" value="OMJ28798.1"/>
    <property type="molecule type" value="Genomic_DNA"/>
</dbReference>